<accession>A0ABQ8JE58</accession>
<keyword evidence="2" id="KW-1185">Reference proteome</keyword>
<sequence length="61" mass="7117">MNEIISRLIPASNLPASINNLPFDYFGHKSDPITSKTNFDLEYKNKETIRRQQQLPLLNDR</sequence>
<comment type="caution">
    <text evidence="1">The sequence shown here is derived from an EMBL/GenBank/DDBJ whole genome shotgun (WGS) entry which is preliminary data.</text>
</comment>
<protein>
    <submittedName>
        <fullName evidence="1">Uncharacterized protein</fullName>
    </submittedName>
</protein>
<dbReference type="Proteomes" id="UP000887458">
    <property type="component" value="Unassembled WGS sequence"/>
</dbReference>
<reference evidence="1 2" key="1">
    <citation type="journal article" date="2018" name="J. Allergy Clin. Immunol.">
        <title>High-quality assembly of Dermatophagoides pteronyssinus genome and transcriptome reveals a wide range of novel allergens.</title>
        <authorList>
            <person name="Liu X.Y."/>
            <person name="Yang K.Y."/>
            <person name="Wang M.Q."/>
            <person name="Kwok J.S."/>
            <person name="Zeng X."/>
            <person name="Yang Z."/>
            <person name="Xiao X.J."/>
            <person name="Lau C.P."/>
            <person name="Li Y."/>
            <person name="Huang Z.M."/>
            <person name="Ba J.G."/>
            <person name="Yim A.K."/>
            <person name="Ouyang C.Y."/>
            <person name="Ngai S.M."/>
            <person name="Chan T.F."/>
            <person name="Leung E.L."/>
            <person name="Liu L."/>
            <person name="Liu Z.G."/>
            <person name="Tsui S.K."/>
        </authorList>
    </citation>
    <scope>NUCLEOTIDE SEQUENCE [LARGE SCALE GENOMIC DNA]</scope>
    <source>
        <strain evidence="1">Derp</strain>
    </source>
</reference>
<evidence type="ECO:0000313" key="2">
    <source>
        <dbReference type="Proteomes" id="UP000887458"/>
    </source>
</evidence>
<gene>
    <name evidence="1" type="ORF">DERP_001341</name>
</gene>
<evidence type="ECO:0000313" key="1">
    <source>
        <dbReference type="EMBL" id="KAH9420907.1"/>
    </source>
</evidence>
<reference evidence="1 2" key="2">
    <citation type="journal article" date="2022" name="Mol. Biol. Evol.">
        <title>Comparative Genomics Reveals Insights into the Divergent Evolution of Astigmatic Mites and Household Pest Adaptations.</title>
        <authorList>
            <person name="Xiong Q."/>
            <person name="Wan A.T."/>
            <person name="Liu X."/>
            <person name="Fung C.S."/>
            <person name="Xiao X."/>
            <person name="Malainual N."/>
            <person name="Hou J."/>
            <person name="Wang L."/>
            <person name="Wang M."/>
            <person name="Yang K.Y."/>
            <person name="Cui Y."/>
            <person name="Leung E.L."/>
            <person name="Nong W."/>
            <person name="Shin S.K."/>
            <person name="Au S.W."/>
            <person name="Jeong K.Y."/>
            <person name="Chew F.T."/>
            <person name="Hui J.H."/>
            <person name="Leung T.F."/>
            <person name="Tungtrongchitr A."/>
            <person name="Zhong N."/>
            <person name="Liu Z."/>
            <person name="Tsui S.K."/>
        </authorList>
    </citation>
    <scope>NUCLEOTIDE SEQUENCE [LARGE SCALE GENOMIC DNA]</scope>
    <source>
        <strain evidence="1">Derp</strain>
    </source>
</reference>
<dbReference type="EMBL" id="NJHN03000047">
    <property type="protein sequence ID" value="KAH9420907.1"/>
    <property type="molecule type" value="Genomic_DNA"/>
</dbReference>
<organism evidence="1 2">
    <name type="scientific">Dermatophagoides pteronyssinus</name>
    <name type="common">European house dust mite</name>
    <dbReference type="NCBI Taxonomy" id="6956"/>
    <lineage>
        <taxon>Eukaryota</taxon>
        <taxon>Metazoa</taxon>
        <taxon>Ecdysozoa</taxon>
        <taxon>Arthropoda</taxon>
        <taxon>Chelicerata</taxon>
        <taxon>Arachnida</taxon>
        <taxon>Acari</taxon>
        <taxon>Acariformes</taxon>
        <taxon>Sarcoptiformes</taxon>
        <taxon>Astigmata</taxon>
        <taxon>Psoroptidia</taxon>
        <taxon>Analgoidea</taxon>
        <taxon>Pyroglyphidae</taxon>
        <taxon>Dermatophagoidinae</taxon>
        <taxon>Dermatophagoides</taxon>
    </lineage>
</organism>
<proteinExistence type="predicted"/>
<name>A0ABQ8JE58_DERPT</name>